<proteinExistence type="predicted"/>
<dbReference type="SUPFAM" id="SSF53474">
    <property type="entry name" value="alpha/beta-Hydrolases"/>
    <property type="match status" value="1"/>
</dbReference>
<feature type="domain" description="AB hydrolase-1" evidence="2">
    <location>
        <begin position="31"/>
        <end position="277"/>
    </location>
</feature>
<dbReference type="PANTHER" id="PTHR43329">
    <property type="entry name" value="EPOXIDE HYDROLASE"/>
    <property type="match status" value="1"/>
</dbReference>
<dbReference type="STRING" id="285676.GA0070561_1396"/>
<dbReference type="Proteomes" id="UP000198864">
    <property type="component" value="Unassembled WGS sequence"/>
</dbReference>
<dbReference type="EMBL" id="PXXW01000008">
    <property type="protein sequence ID" value="RAO03749.1"/>
    <property type="molecule type" value="Genomic_DNA"/>
</dbReference>
<sequence>MGAERVPAGFTEQRARVGQITMNYVRGGAGPPLVLLHGYPQCWYMWRHLLPELGRSFDVVAPDLRGFGGSDAPDGGYDKKTVAADLHGLLDQLGLAGDLRLVGHDLGTMVAYAYAAAHPQRVSRLVLSEAPIPDESIYTFPALTSAGPGVWNFGYFSLGNGLPEALVNGRESLWVDKFTDALMVRKGSIAAPDIEEFASHLRDPAHLRASFAYFRAFEQDIADNAAYRGTKLTMPVLAVGAAASLGGQVAEQVRRYADTVRGEVIEDCGHWLYEERPDEMLALLRDFLQAA</sequence>
<dbReference type="InterPro" id="IPR000073">
    <property type="entry name" value="AB_hydrolase_1"/>
</dbReference>
<keyword evidence="6" id="KW-1185">Reference proteome</keyword>
<dbReference type="PRINTS" id="PR00111">
    <property type="entry name" value="ABHYDROLASE"/>
</dbReference>
<evidence type="ECO:0000313" key="4">
    <source>
        <dbReference type="EMBL" id="SCE75611.1"/>
    </source>
</evidence>
<dbReference type="Gene3D" id="3.40.50.1820">
    <property type="entry name" value="alpha/beta hydrolase"/>
    <property type="match status" value="1"/>
</dbReference>
<dbReference type="Pfam" id="PF00561">
    <property type="entry name" value="Abhydrolase_1"/>
    <property type="match status" value="1"/>
</dbReference>
<dbReference type="InterPro" id="IPR029058">
    <property type="entry name" value="AB_hydrolase_fold"/>
</dbReference>
<organism evidence="4 5">
    <name type="scientific">Micromonospora saelicesensis</name>
    <dbReference type="NCBI Taxonomy" id="285676"/>
    <lineage>
        <taxon>Bacteria</taxon>
        <taxon>Bacillati</taxon>
        <taxon>Actinomycetota</taxon>
        <taxon>Actinomycetes</taxon>
        <taxon>Micromonosporales</taxon>
        <taxon>Micromonosporaceae</taxon>
        <taxon>Micromonospora</taxon>
    </lineage>
</organism>
<dbReference type="AlphaFoldDB" id="A0A1C4UVE9"/>
<dbReference type="InterPro" id="IPR000639">
    <property type="entry name" value="Epox_hydrolase-like"/>
</dbReference>
<reference evidence="4 5" key="1">
    <citation type="submission" date="2016-06" db="EMBL/GenBank/DDBJ databases">
        <authorList>
            <person name="Kjaerup R.B."/>
            <person name="Dalgaard T.S."/>
            <person name="Juul-Madsen H.R."/>
        </authorList>
    </citation>
    <scope>NUCLEOTIDE SEQUENCE [LARGE SCALE GENOMIC DNA]</scope>
    <source>
        <strain evidence="4 5">DSM 44871</strain>
    </source>
</reference>
<reference evidence="3 6" key="2">
    <citation type="submission" date="2018-03" db="EMBL/GenBank/DDBJ databases">
        <title>Genomic framework for the identification of Micromonospora saelicesensis and Micromonospora noduli.</title>
        <authorList>
            <person name="Riesco R."/>
            <person name="Trujillo M.E."/>
        </authorList>
    </citation>
    <scope>NUCLEOTIDE SEQUENCE [LARGE SCALE GENOMIC DNA]</scope>
    <source>
        <strain evidence="3 6">GAR05</strain>
    </source>
</reference>
<evidence type="ECO:0000313" key="5">
    <source>
        <dbReference type="Proteomes" id="UP000198864"/>
    </source>
</evidence>
<dbReference type="GO" id="GO:0016787">
    <property type="term" value="F:hydrolase activity"/>
    <property type="evidence" value="ECO:0007669"/>
    <property type="project" value="UniProtKB-KW"/>
</dbReference>
<dbReference type="EMBL" id="FMCR01000001">
    <property type="protein sequence ID" value="SCE75611.1"/>
    <property type="molecule type" value="Genomic_DNA"/>
</dbReference>
<keyword evidence="1" id="KW-0378">Hydrolase</keyword>
<accession>A0A1C4UVE9</accession>
<dbReference type="PRINTS" id="PR00412">
    <property type="entry name" value="EPOXHYDRLASE"/>
</dbReference>
<dbReference type="RefSeq" id="WP_091395712.1">
    <property type="nucleotide sequence ID" value="NZ_FMCR01000001.1"/>
</dbReference>
<dbReference type="Proteomes" id="UP000249334">
    <property type="component" value="Unassembled WGS sequence"/>
</dbReference>
<evidence type="ECO:0000313" key="6">
    <source>
        <dbReference type="Proteomes" id="UP000249334"/>
    </source>
</evidence>
<evidence type="ECO:0000259" key="2">
    <source>
        <dbReference type="Pfam" id="PF00561"/>
    </source>
</evidence>
<evidence type="ECO:0000313" key="3">
    <source>
        <dbReference type="EMBL" id="RAO03749.1"/>
    </source>
</evidence>
<protein>
    <submittedName>
        <fullName evidence="3">Haloacetate dehalogenase</fullName>
    </submittedName>
    <submittedName>
        <fullName evidence="4">Pimeloyl-ACP methyl ester carboxylesterase</fullName>
    </submittedName>
</protein>
<name>A0A1C4UVE9_9ACTN</name>
<evidence type="ECO:0000256" key="1">
    <source>
        <dbReference type="ARBA" id="ARBA00022801"/>
    </source>
</evidence>
<gene>
    <name evidence="4" type="ORF">GA0070561_1396</name>
    <name evidence="3" type="ORF">GAR05_00730</name>
</gene>